<comment type="caution">
    <text evidence="3">The sequence shown here is derived from an EMBL/GenBank/DDBJ whole genome shotgun (WGS) entry which is preliminary data.</text>
</comment>
<name>A0ABD3PE78_9STRA</name>
<keyword evidence="1" id="KW-0812">Transmembrane</keyword>
<keyword evidence="4" id="KW-1185">Reference proteome</keyword>
<organism evidence="3 4">
    <name type="scientific">Stephanodiscus triporus</name>
    <dbReference type="NCBI Taxonomy" id="2934178"/>
    <lineage>
        <taxon>Eukaryota</taxon>
        <taxon>Sar</taxon>
        <taxon>Stramenopiles</taxon>
        <taxon>Ochrophyta</taxon>
        <taxon>Bacillariophyta</taxon>
        <taxon>Coscinodiscophyceae</taxon>
        <taxon>Thalassiosirophycidae</taxon>
        <taxon>Stephanodiscales</taxon>
        <taxon>Stephanodiscaceae</taxon>
        <taxon>Stephanodiscus</taxon>
    </lineage>
</organism>
<evidence type="ECO:0000256" key="1">
    <source>
        <dbReference type="SAM" id="Phobius"/>
    </source>
</evidence>
<dbReference type="EMBL" id="JALLAZ020000920">
    <property type="protein sequence ID" value="KAL3784665.1"/>
    <property type="molecule type" value="Genomic_DNA"/>
</dbReference>
<proteinExistence type="predicted"/>
<keyword evidence="2" id="KW-0732">Signal</keyword>
<evidence type="ECO:0000313" key="3">
    <source>
        <dbReference type="EMBL" id="KAL3784665.1"/>
    </source>
</evidence>
<evidence type="ECO:0000256" key="2">
    <source>
        <dbReference type="SAM" id="SignalP"/>
    </source>
</evidence>
<evidence type="ECO:0000313" key="4">
    <source>
        <dbReference type="Proteomes" id="UP001530315"/>
    </source>
</evidence>
<feature type="chain" id="PRO_5044827519" evidence="2">
    <location>
        <begin position="18"/>
        <end position="427"/>
    </location>
</feature>
<keyword evidence="1" id="KW-1133">Transmembrane helix</keyword>
<feature type="signal peptide" evidence="2">
    <location>
        <begin position="1"/>
        <end position="17"/>
    </location>
</feature>
<dbReference type="AlphaFoldDB" id="A0ABD3PE78"/>
<gene>
    <name evidence="3" type="ORF">ACHAW5_009570</name>
</gene>
<keyword evidence="1" id="KW-0472">Membrane</keyword>
<accession>A0ABD3PE78</accession>
<dbReference type="Proteomes" id="UP001530315">
    <property type="component" value="Unassembled WGS sequence"/>
</dbReference>
<sequence>MKLIPATLLLVVGQAAAAATDTAAIDSASESIPSDSVMGQRLLSKARRLENNNNGNNGDMTWASGYSIKFEKCATSHEYYGGYFGGNNNGQQQQNNNNNRANYAGLYEQRLVHFKLCPTKTCGYGCSGGGDYVIDMNEYVRTFIEYQQELVEAKCEAVREACNCEDTDDNEVCESTCLATAGLTEQCAQQEGQNNNNNNGQTMQFNLQEAVECRRLEVDEDAAAYAYGSNVNNYYYNNNGNNQNNNQRIEFFMGPYCAAAGRSIFLGVFMDETCSFSAPDGIYKKLSGGKALPYSTTSLIGHECMSCMDTAADAAEDANGENQAATLEICQNLYQASGKCEKNMNLNGAYPTTGACDFIKGLNHWGKTRIAAEYKEFARHITANVLAGVFACTTVLFGGVSYFIHRRLMGGGRKSVGLVADADGAMA</sequence>
<protein>
    <submittedName>
        <fullName evidence="3">Uncharacterized protein</fullName>
    </submittedName>
</protein>
<feature type="transmembrane region" description="Helical" evidence="1">
    <location>
        <begin position="385"/>
        <end position="404"/>
    </location>
</feature>
<reference evidence="3 4" key="1">
    <citation type="submission" date="2024-10" db="EMBL/GenBank/DDBJ databases">
        <title>Updated reference genomes for cyclostephanoid diatoms.</title>
        <authorList>
            <person name="Roberts W.R."/>
            <person name="Alverson A.J."/>
        </authorList>
    </citation>
    <scope>NUCLEOTIDE SEQUENCE [LARGE SCALE GENOMIC DNA]</scope>
    <source>
        <strain evidence="3 4">AJA276-08</strain>
    </source>
</reference>